<feature type="compositionally biased region" description="Basic and acidic residues" evidence="1">
    <location>
        <begin position="96"/>
        <end position="106"/>
    </location>
</feature>
<feature type="transmembrane region" description="Helical" evidence="2">
    <location>
        <begin position="135"/>
        <end position="152"/>
    </location>
</feature>
<dbReference type="VEuPathDB" id="TrichDB:TVAG_145820"/>
<dbReference type="SMR" id="A2EFV1"/>
<reference evidence="3" key="1">
    <citation type="submission" date="2006-10" db="EMBL/GenBank/DDBJ databases">
        <authorList>
            <person name="Amadeo P."/>
            <person name="Zhao Q."/>
            <person name="Wortman J."/>
            <person name="Fraser-Liggett C."/>
            <person name="Carlton J."/>
        </authorList>
    </citation>
    <scope>NUCLEOTIDE SEQUENCE</scope>
    <source>
        <strain evidence="3">G3</strain>
    </source>
</reference>
<name>A2EFV1_TRIV3</name>
<evidence type="ECO:0000313" key="3">
    <source>
        <dbReference type="EMBL" id="EAY08502.1"/>
    </source>
</evidence>
<keyword evidence="2" id="KW-0472">Membrane</keyword>
<sequence>MEEEAEFNQIAETIQNIINSINESKLNNDIKSVMNQRQNLSKIYPRLYELKQKIINYRGISKSKNVINKVDMIGRQYMIVMADDSPDNSDSIEIERQEIDLPEDSRSNNSSMLEATEEEKVIETNTTENEFMQSILYAVIFCILMGVIWTGFI</sequence>
<evidence type="ECO:0000256" key="2">
    <source>
        <dbReference type="SAM" id="Phobius"/>
    </source>
</evidence>
<evidence type="ECO:0000256" key="1">
    <source>
        <dbReference type="SAM" id="MobiDB-lite"/>
    </source>
</evidence>
<dbReference type="AlphaFoldDB" id="A2EFV1"/>
<protein>
    <submittedName>
        <fullName evidence="3">Uncharacterized protein</fullName>
    </submittedName>
</protein>
<dbReference type="Proteomes" id="UP000001542">
    <property type="component" value="Unassembled WGS sequence"/>
</dbReference>
<gene>
    <name evidence="3" type="ORF">TVAG_145820</name>
</gene>
<keyword evidence="2" id="KW-1133">Transmembrane helix</keyword>
<keyword evidence="2" id="KW-0812">Transmembrane</keyword>
<dbReference type="KEGG" id="tva:4766401"/>
<dbReference type="RefSeq" id="XP_001320725.1">
    <property type="nucleotide sequence ID" value="XM_001320690.1"/>
</dbReference>
<reference evidence="3" key="2">
    <citation type="journal article" date="2007" name="Science">
        <title>Draft genome sequence of the sexually transmitted pathogen Trichomonas vaginalis.</title>
        <authorList>
            <person name="Carlton J.M."/>
            <person name="Hirt R.P."/>
            <person name="Silva J.C."/>
            <person name="Delcher A.L."/>
            <person name="Schatz M."/>
            <person name="Zhao Q."/>
            <person name="Wortman J.R."/>
            <person name="Bidwell S.L."/>
            <person name="Alsmark U.C.M."/>
            <person name="Besteiro S."/>
            <person name="Sicheritz-Ponten T."/>
            <person name="Noel C.J."/>
            <person name="Dacks J.B."/>
            <person name="Foster P.G."/>
            <person name="Simillion C."/>
            <person name="Van de Peer Y."/>
            <person name="Miranda-Saavedra D."/>
            <person name="Barton G.J."/>
            <person name="Westrop G.D."/>
            <person name="Mueller S."/>
            <person name="Dessi D."/>
            <person name="Fiori P.L."/>
            <person name="Ren Q."/>
            <person name="Paulsen I."/>
            <person name="Zhang H."/>
            <person name="Bastida-Corcuera F.D."/>
            <person name="Simoes-Barbosa A."/>
            <person name="Brown M.T."/>
            <person name="Hayes R.D."/>
            <person name="Mukherjee M."/>
            <person name="Okumura C.Y."/>
            <person name="Schneider R."/>
            <person name="Smith A.J."/>
            <person name="Vanacova S."/>
            <person name="Villalvazo M."/>
            <person name="Haas B.J."/>
            <person name="Pertea M."/>
            <person name="Feldblyum T.V."/>
            <person name="Utterback T.R."/>
            <person name="Shu C.L."/>
            <person name="Osoegawa K."/>
            <person name="de Jong P.J."/>
            <person name="Hrdy I."/>
            <person name="Horvathova L."/>
            <person name="Zubacova Z."/>
            <person name="Dolezal P."/>
            <person name="Malik S.B."/>
            <person name="Logsdon J.M. Jr."/>
            <person name="Henze K."/>
            <person name="Gupta A."/>
            <person name="Wang C.C."/>
            <person name="Dunne R.L."/>
            <person name="Upcroft J.A."/>
            <person name="Upcroft P."/>
            <person name="White O."/>
            <person name="Salzberg S.L."/>
            <person name="Tang P."/>
            <person name="Chiu C.-H."/>
            <person name="Lee Y.-S."/>
            <person name="Embley T.M."/>
            <person name="Coombs G.H."/>
            <person name="Mottram J.C."/>
            <person name="Tachezy J."/>
            <person name="Fraser-Liggett C.M."/>
            <person name="Johnson P.J."/>
        </authorList>
    </citation>
    <scope>NUCLEOTIDE SEQUENCE [LARGE SCALE GENOMIC DNA]</scope>
    <source>
        <strain evidence="3">G3</strain>
    </source>
</reference>
<accession>A2EFV1</accession>
<dbReference type="VEuPathDB" id="TrichDB:TVAGG3_0444740"/>
<dbReference type="EMBL" id="DS113377">
    <property type="protein sequence ID" value="EAY08502.1"/>
    <property type="molecule type" value="Genomic_DNA"/>
</dbReference>
<keyword evidence="4" id="KW-1185">Reference proteome</keyword>
<organism evidence="3 4">
    <name type="scientific">Trichomonas vaginalis (strain ATCC PRA-98 / G3)</name>
    <dbReference type="NCBI Taxonomy" id="412133"/>
    <lineage>
        <taxon>Eukaryota</taxon>
        <taxon>Metamonada</taxon>
        <taxon>Parabasalia</taxon>
        <taxon>Trichomonadida</taxon>
        <taxon>Trichomonadidae</taxon>
        <taxon>Trichomonas</taxon>
    </lineage>
</organism>
<feature type="region of interest" description="Disordered" evidence="1">
    <location>
        <begin position="96"/>
        <end position="117"/>
    </location>
</feature>
<proteinExistence type="predicted"/>
<evidence type="ECO:0000313" key="4">
    <source>
        <dbReference type="Proteomes" id="UP000001542"/>
    </source>
</evidence>
<dbReference type="InParanoid" id="A2EFV1"/>